<dbReference type="Pfam" id="PF16010">
    <property type="entry name" value="CDH-cyt"/>
    <property type="match status" value="1"/>
</dbReference>
<dbReference type="Gene3D" id="1.20.120.1770">
    <property type="match status" value="1"/>
</dbReference>
<dbReference type="InterPro" id="IPR015920">
    <property type="entry name" value="Cellobiose_DH-like_cyt"/>
</dbReference>
<comment type="subcellular location">
    <subcellularLocation>
        <location evidence="1">Membrane</location>
    </subcellularLocation>
</comment>
<dbReference type="Pfam" id="PF03188">
    <property type="entry name" value="Cytochrom_B561"/>
    <property type="match status" value="1"/>
</dbReference>
<dbReference type="Proteomes" id="UP000027920">
    <property type="component" value="Unassembled WGS sequence"/>
</dbReference>
<dbReference type="CDD" id="cd08760">
    <property type="entry name" value="Cyt_b561_FRRS1_like"/>
    <property type="match status" value="1"/>
</dbReference>
<feature type="signal peptide" evidence="9">
    <location>
        <begin position="1"/>
        <end position="18"/>
    </location>
</feature>
<keyword evidence="13" id="KW-1185">Reference proteome</keyword>
<dbReference type="OrthoDB" id="19261at2759"/>
<evidence type="ECO:0000256" key="1">
    <source>
        <dbReference type="ARBA" id="ARBA00004370"/>
    </source>
</evidence>
<dbReference type="VEuPathDB" id="FungiDB:A1O9_04274"/>
<dbReference type="SMART" id="SM00664">
    <property type="entry name" value="DoH"/>
    <property type="match status" value="1"/>
</dbReference>
<keyword evidence="6 8" id="KW-0472">Membrane</keyword>
<feature type="transmembrane region" description="Helical" evidence="8">
    <location>
        <begin position="337"/>
        <end position="355"/>
    </location>
</feature>
<evidence type="ECO:0000256" key="5">
    <source>
        <dbReference type="ARBA" id="ARBA00022989"/>
    </source>
</evidence>
<evidence type="ECO:0000256" key="8">
    <source>
        <dbReference type="SAM" id="Phobius"/>
    </source>
</evidence>
<name>A0A072PV47_9EURO</name>
<dbReference type="InterPro" id="IPR005018">
    <property type="entry name" value="DOMON_domain"/>
</dbReference>
<dbReference type="CDD" id="cd09630">
    <property type="entry name" value="CDH_like_cytochrome"/>
    <property type="match status" value="1"/>
</dbReference>
<dbReference type="HOGENOM" id="CLU_031471_1_0_1"/>
<dbReference type="PANTHER" id="PTHR47797">
    <property type="entry name" value="DEHYDROGENASE, PUTATIVE (AFU_ORTHOLOGUE AFUA_8G05805)-RELATED"/>
    <property type="match status" value="1"/>
</dbReference>
<dbReference type="EMBL" id="AMGV01000003">
    <property type="protein sequence ID" value="KEF59430.1"/>
    <property type="molecule type" value="Genomic_DNA"/>
</dbReference>
<feature type="chain" id="PRO_5001683766" description="DOMON domain-containing protein" evidence="9">
    <location>
        <begin position="19"/>
        <end position="468"/>
    </location>
</feature>
<dbReference type="STRING" id="1182545.A0A072PV47"/>
<dbReference type="Gene3D" id="2.60.40.1210">
    <property type="entry name" value="Cellobiose dehydrogenase, cytochrome domain"/>
    <property type="match status" value="1"/>
</dbReference>
<dbReference type="PANTHER" id="PTHR47797:SF1">
    <property type="entry name" value="CYTOCHROME B561 DOMAIN-CONTAINING PROTEIN-RELATED"/>
    <property type="match status" value="1"/>
</dbReference>
<feature type="transmembrane region" description="Helical" evidence="8">
    <location>
        <begin position="407"/>
        <end position="429"/>
    </location>
</feature>
<dbReference type="GO" id="GO:0016020">
    <property type="term" value="C:membrane"/>
    <property type="evidence" value="ECO:0007669"/>
    <property type="project" value="UniProtKB-SubCell"/>
</dbReference>
<dbReference type="GeneID" id="25279207"/>
<proteinExistence type="predicted"/>
<evidence type="ECO:0000259" key="11">
    <source>
        <dbReference type="SMART" id="SM00665"/>
    </source>
</evidence>
<accession>A0A072PV47</accession>
<feature type="region of interest" description="Disordered" evidence="7">
    <location>
        <begin position="187"/>
        <end position="265"/>
    </location>
</feature>
<feature type="transmembrane region" description="Helical" evidence="8">
    <location>
        <begin position="376"/>
        <end position="395"/>
    </location>
</feature>
<dbReference type="AlphaFoldDB" id="A0A072PV47"/>
<evidence type="ECO:0000259" key="10">
    <source>
        <dbReference type="SMART" id="SM00664"/>
    </source>
</evidence>
<evidence type="ECO:0008006" key="14">
    <source>
        <dbReference type="Google" id="ProtNLM"/>
    </source>
</evidence>
<gene>
    <name evidence="12" type="ORF">A1O9_04274</name>
</gene>
<keyword evidence="3 8" id="KW-0812">Transmembrane</keyword>
<comment type="caution">
    <text evidence="12">The sequence shown here is derived from an EMBL/GenBank/DDBJ whole genome shotgun (WGS) entry which is preliminary data.</text>
</comment>
<feature type="region of interest" description="Disordered" evidence="7">
    <location>
        <begin position="438"/>
        <end position="468"/>
    </location>
</feature>
<evidence type="ECO:0000256" key="2">
    <source>
        <dbReference type="ARBA" id="ARBA00022448"/>
    </source>
</evidence>
<organism evidence="12 13">
    <name type="scientific">Exophiala aquamarina CBS 119918</name>
    <dbReference type="NCBI Taxonomy" id="1182545"/>
    <lineage>
        <taxon>Eukaryota</taxon>
        <taxon>Fungi</taxon>
        <taxon>Dikarya</taxon>
        <taxon>Ascomycota</taxon>
        <taxon>Pezizomycotina</taxon>
        <taxon>Eurotiomycetes</taxon>
        <taxon>Chaetothyriomycetidae</taxon>
        <taxon>Chaetothyriales</taxon>
        <taxon>Herpotrichiellaceae</taxon>
        <taxon>Exophiala</taxon>
    </lineage>
</organism>
<keyword evidence="4" id="KW-0249">Electron transport</keyword>
<feature type="transmembrane region" description="Helical" evidence="8">
    <location>
        <begin position="273"/>
        <end position="293"/>
    </location>
</feature>
<evidence type="ECO:0000313" key="12">
    <source>
        <dbReference type="EMBL" id="KEF59430.1"/>
    </source>
</evidence>
<keyword evidence="9" id="KW-0732">Signal</keyword>
<feature type="transmembrane region" description="Helical" evidence="8">
    <location>
        <begin position="305"/>
        <end position="325"/>
    </location>
</feature>
<evidence type="ECO:0000256" key="4">
    <source>
        <dbReference type="ARBA" id="ARBA00022982"/>
    </source>
</evidence>
<feature type="domain" description="DOMON" evidence="10">
    <location>
        <begin position="59"/>
        <end position="150"/>
    </location>
</feature>
<protein>
    <recommendedName>
        <fullName evidence="14">DOMON domain-containing protein</fullName>
    </recommendedName>
</protein>
<dbReference type="SMART" id="SM00665">
    <property type="entry name" value="B561"/>
    <property type="match status" value="1"/>
</dbReference>
<evidence type="ECO:0000256" key="6">
    <source>
        <dbReference type="ARBA" id="ARBA00023136"/>
    </source>
</evidence>
<keyword evidence="2" id="KW-0813">Transport</keyword>
<keyword evidence="5 8" id="KW-1133">Transmembrane helix</keyword>
<dbReference type="RefSeq" id="XP_013262020.1">
    <property type="nucleotide sequence ID" value="XM_013406566.1"/>
</dbReference>
<evidence type="ECO:0000256" key="9">
    <source>
        <dbReference type="SAM" id="SignalP"/>
    </source>
</evidence>
<feature type="compositionally biased region" description="Low complexity" evidence="7">
    <location>
        <begin position="191"/>
        <end position="265"/>
    </location>
</feature>
<reference evidence="12 13" key="1">
    <citation type="submission" date="2013-03" db="EMBL/GenBank/DDBJ databases">
        <title>The Genome Sequence of Exophiala aquamarina CBS 119918.</title>
        <authorList>
            <consortium name="The Broad Institute Genomics Platform"/>
            <person name="Cuomo C."/>
            <person name="de Hoog S."/>
            <person name="Gorbushina A."/>
            <person name="Walker B."/>
            <person name="Young S.K."/>
            <person name="Zeng Q."/>
            <person name="Gargeya S."/>
            <person name="Fitzgerald M."/>
            <person name="Haas B."/>
            <person name="Abouelleil A."/>
            <person name="Allen A.W."/>
            <person name="Alvarado L."/>
            <person name="Arachchi H.M."/>
            <person name="Berlin A.M."/>
            <person name="Chapman S.B."/>
            <person name="Gainer-Dewar J."/>
            <person name="Goldberg J."/>
            <person name="Griggs A."/>
            <person name="Gujja S."/>
            <person name="Hansen M."/>
            <person name="Howarth C."/>
            <person name="Imamovic A."/>
            <person name="Ireland A."/>
            <person name="Larimer J."/>
            <person name="McCowan C."/>
            <person name="Murphy C."/>
            <person name="Pearson M."/>
            <person name="Poon T.W."/>
            <person name="Priest M."/>
            <person name="Roberts A."/>
            <person name="Saif S."/>
            <person name="Shea T."/>
            <person name="Sisk P."/>
            <person name="Sykes S."/>
            <person name="Wortman J."/>
            <person name="Nusbaum C."/>
            <person name="Birren B."/>
        </authorList>
    </citation>
    <scope>NUCLEOTIDE SEQUENCE [LARGE SCALE GENOMIC DNA]</scope>
    <source>
        <strain evidence="12 13">CBS 119918</strain>
    </source>
</reference>
<evidence type="ECO:0000256" key="3">
    <source>
        <dbReference type="ARBA" id="ARBA00022692"/>
    </source>
</evidence>
<evidence type="ECO:0000256" key="7">
    <source>
        <dbReference type="SAM" id="MobiDB-lite"/>
    </source>
</evidence>
<dbReference type="SUPFAM" id="SSF49344">
    <property type="entry name" value="CBD9-like"/>
    <property type="match status" value="1"/>
</dbReference>
<evidence type="ECO:0000313" key="13">
    <source>
        <dbReference type="Proteomes" id="UP000027920"/>
    </source>
</evidence>
<sequence>MAFRKLLAASALVASSTAQFAQYTSGEGFGLAVNVPDSTASSGSGSIYLQISAPKGTEWIGFGQGSRMSGANMFIVYSADSSNVTVSPRLGTGHVEPQLNSDASIFVLEGTGITSDGSMVANVRCDSCLSWSGGSMDATSTSSNWIYAYKNGDPLDTTSTDASISEHDGTGTLSLDLTSGVGGSSSNPFIAAADTPPAESTSASASASASGSGSGTATATEGASQTGTQTTAATVTPSTSNIVSGPIASSNPSSSSGTRTGSTPNNTVRTAHAAIMSLVFVVMFPLAALTIYLPHTQKVRLIHAPLQVVSIILMIAGLGLGVQLGKQIDSLDEYHMVIGYIIVAWMVIAQPALGLGQHLHFRRNGTRSPMGSGHRWLGRIMIALGVVNGGLGFHLTGPVGSRYVPTYAVIVYSAFAVVMFLIYMSVIVFSTAFSRKRSDALPGEKPRPATDGYEMHGRSFESQRRQNA</sequence>
<dbReference type="InterPro" id="IPR006593">
    <property type="entry name" value="Cyt_b561/ferric_Rdtase_TM"/>
</dbReference>
<feature type="domain" description="Cytochrome b561" evidence="11">
    <location>
        <begin position="271"/>
        <end position="393"/>
    </location>
</feature>